<keyword evidence="3" id="KW-0436">Ligase</keyword>
<gene>
    <name evidence="3" type="ORF">AVDCRST_MAG07-609</name>
</gene>
<evidence type="ECO:0000259" key="2">
    <source>
        <dbReference type="Pfam" id="PF21686"/>
    </source>
</evidence>
<dbReference type="CDD" id="cd04865">
    <property type="entry name" value="LigD_Pol_like_2"/>
    <property type="match status" value="1"/>
</dbReference>
<name>A0A6J4KRX5_9ACTN</name>
<dbReference type="EC" id="6.5.1.1" evidence="3"/>
<organism evidence="3">
    <name type="scientific">uncultured Frankineae bacterium</name>
    <dbReference type="NCBI Taxonomy" id="437475"/>
    <lineage>
        <taxon>Bacteria</taxon>
        <taxon>Bacillati</taxon>
        <taxon>Actinomycetota</taxon>
        <taxon>Actinomycetes</taxon>
        <taxon>Frankiales</taxon>
        <taxon>environmental samples</taxon>
    </lineage>
</organism>
<dbReference type="InterPro" id="IPR052171">
    <property type="entry name" value="NHEJ_LigD"/>
</dbReference>
<proteinExistence type="predicted"/>
<reference evidence="3" key="1">
    <citation type="submission" date="2020-02" db="EMBL/GenBank/DDBJ databases">
        <authorList>
            <person name="Meier V. D."/>
        </authorList>
    </citation>
    <scope>NUCLEOTIDE SEQUENCE</scope>
    <source>
        <strain evidence="3">AVDCRST_MAG07</strain>
    </source>
</reference>
<dbReference type="PANTHER" id="PTHR42705:SF3">
    <property type="entry name" value="ATP-DEPENDENT DNA LIGASE"/>
    <property type="match status" value="1"/>
</dbReference>
<feature type="compositionally biased region" description="Basic residues" evidence="1">
    <location>
        <begin position="353"/>
        <end position="367"/>
    </location>
</feature>
<dbReference type="Gene3D" id="3.90.920.10">
    <property type="entry name" value="DNA primase, PRIM domain"/>
    <property type="match status" value="1"/>
</dbReference>
<dbReference type="AlphaFoldDB" id="A0A6J4KRX5"/>
<dbReference type="Pfam" id="PF21686">
    <property type="entry name" value="LigD_Prim-Pol"/>
    <property type="match status" value="1"/>
</dbReference>
<dbReference type="EMBL" id="CADCUB010000034">
    <property type="protein sequence ID" value="CAA9312780.1"/>
    <property type="molecule type" value="Genomic_DNA"/>
</dbReference>
<dbReference type="NCBIfam" id="TIGR02778">
    <property type="entry name" value="ligD_pol"/>
    <property type="match status" value="1"/>
</dbReference>
<protein>
    <submittedName>
        <fullName evidence="3">ATP-dependent DNA ligase</fullName>
        <ecNumber evidence="3">6.5.1.1</ecNumber>
    </submittedName>
</protein>
<evidence type="ECO:0000313" key="3">
    <source>
        <dbReference type="EMBL" id="CAA9312780.1"/>
    </source>
</evidence>
<feature type="domain" description="DNA ligase D polymerase" evidence="2">
    <location>
        <begin position="49"/>
        <end position="299"/>
    </location>
</feature>
<dbReference type="InterPro" id="IPR014145">
    <property type="entry name" value="LigD_pol_dom"/>
</dbReference>
<dbReference type="GO" id="GO:0003910">
    <property type="term" value="F:DNA ligase (ATP) activity"/>
    <property type="evidence" value="ECO:0007669"/>
    <property type="project" value="UniProtKB-EC"/>
</dbReference>
<accession>A0A6J4KRX5</accession>
<feature type="region of interest" description="Disordered" evidence="1">
    <location>
        <begin position="322"/>
        <end position="367"/>
    </location>
</feature>
<dbReference type="PANTHER" id="PTHR42705">
    <property type="entry name" value="BIFUNCTIONAL NON-HOMOLOGOUS END JOINING PROTEIN LIGD"/>
    <property type="match status" value="1"/>
</dbReference>
<sequence>MLDLGPTVLTMPTPFVELEVQTPSGERTVKVTNPDKTYFSGLPEGRGRKLDLVEYYLAVADGVVRGLRERPTVLKRHPGGAETEAIYQKRVPDNRPPWMETVTVTFPSGRSATELCPVDVAHVAWAANSGCLDFHPWPTRRDHVEQPDELRIDLDPMPGTGWAEVLETAREVHALFDELGFVAYPKTSGSKGVHVYLRIAPSWTFTQVRHAAVAVAREVERRRPDLATARWWKEERGERVFLDFNRMARDQTIASAYSVRARREATVSAPVTWAELPDCEIADFDIWTVRERFARLGDVHAAIDDVHHDLTPLLEMYERQGEGEAPFPPQFAKQEGEPLRSRPSVRDPAAVKRAAKANRRRQRGDPD</sequence>
<evidence type="ECO:0000256" key="1">
    <source>
        <dbReference type="SAM" id="MobiDB-lite"/>
    </source>
</evidence>